<dbReference type="InterPro" id="IPR011042">
    <property type="entry name" value="6-blade_b-propeller_TolB-like"/>
</dbReference>
<feature type="region of interest" description="Disordered" evidence="1">
    <location>
        <begin position="22"/>
        <end position="46"/>
    </location>
</feature>
<sequence>MRPAGPVALLATLAALVAGCAGDEPPSRAPAPPPSSSPSPAAAAPPARLVPVPIAGTDHSVNLPEGWTAEVYAPVPKARFLLTLPDGAVLVSRPSENRVDRIPAGGGRATTFLTGLDRPHDLVLATVGGRQWIYVSAVDRVVRYRYAADATKAGTPQTVVDGLPDESLPELRGRYGHVLKNIAIDGDTLYVSIASTCNACASDTRSDPVRGAVYRWDADGRNAGKALVATGLRNAEGLAIAPGTHDLWVVVNNRDNIIDPKTGRKDTAYVDNNPPELFVKVKKGGFYGWPFCNPDPAGGMRNMPYLRDYELNRDGAEADCEAATPVDVGIQAHSAPLGLTFVPDLGAVVPLHGSWNRSERTGYKVINFPWAGGRPGEQQDLVTGFLENGAPWGRPVDVARLSDGSLLVSDDHGGNVFRFAPPPG</sequence>
<feature type="compositionally biased region" description="Pro residues" evidence="1">
    <location>
        <begin position="27"/>
        <end position="37"/>
    </location>
</feature>
<keyword evidence="5" id="KW-1185">Reference proteome</keyword>
<organism evidence="4 5">
    <name type="scientific">Asanoa iriomotensis</name>
    <dbReference type="NCBI Taxonomy" id="234613"/>
    <lineage>
        <taxon>Bacteria</taxon>
        <taxon>Bacillati</taxon>
        <taxon>Actinomycetota</taxon>
        <taxon>Actinomycetes</taxon>
        <taxon>Micromonosporales</taxon>
        <taxon>Micromonosporaceae</taxon>
        <taxon>Asanoa</taxon>
    </lineage>
</organism>
<evidence type="ECO:0000313" key="4">
    <source>
        <dbReference type="EMBL" id="GIF59132.1"/>
    </source>
</evidence>
<protein>
    <recommendedName>
        <fullName evidence="3">Pyrroloquinoline quinone-dependent pyranose dehydrogenase beta-propeller domain-containing protein</fullName>
    </recommendedName>
</protein>
<accession>A0ABQ4C8M7</accession>
<dbReference type="InterPro" id="IPR011041">
    <property type="entry name" value="Quinoprot_gluc/sorb_DH_b-prop"/>
</dbReference>
<dbReference type="Gene3D" id="2.120.10.30">
    <property type="entry name" value="TolB, C-terminal domain"/>
    <property type="match status" value="1"/>
</dbReference>
<gene>
    <name evidence="4" type="ORF">Air01nite_52270</name>
</gene>
<evidence type="ECO:0000256" key="1">
    <source>
        <dbReference type="SAM" id="MobiDB-lite"/>
    </source>
</evidence>
<proteinExistence type="predicted"/>
<dbReference type="PROSITE" id="PS51257">
    <property type="entry name" value="PROKAR_LIPOPROTEIN"/>
    <property type="match status" value="1"/>
</dbReference>
<feature type="signal peptide" evidence="2">
    <location>
        <begin position="1"/>
        <end position="23"/>
    </location>
</feature>
<comment type="caution">
    <text evidence="4">The sequence shown here is derived from an EMBL/GenBank/DDBJ whole genome shotgun (WGS) entry which is preliminary data.</text>
</comment>
<reference evidence="4 5" key="1">
    <citation type="submission" date="2021-01" db="EMBL/GenBank/DDBJ databases">
        <title>Whole genome shotgun sequence of Asanoa iriomotensis NBRC 100142.</title>
        <authorList>
            <person name="Komaki H."/>
            <person name="Tamura T."/>
        </authorList>
    </citation>
    <scope>NUCLEOTIDE SEQUENCE [LARGE SCALE GENOMIC DNA]</scope>
    <source>
        <strain evidence="4 5">NBRC 100142</strain>
    </source>
</reference>
<feature type="chain" id="PRO_5046653458" description="Pyrroloquinoline quinone-dependent pyranose dehydrogenase beta-propeller domain-containing protein" evidence="2">
    <location>
        <begin position="24"/>
        <end position="424"/>
    </location>
</feature>
<evidence type="ECO:0000259" key="3">
    <source>
        <dbReference type="Pfam" id="PF22807"/>
    </source>
</evidence>
<name>A0ABQ4C8M7_9ACTN</name>
<dbReference type="RefSeq" id="WP_203705971.1">
    <property type="nucleotide sequence ID" value="NZ_BAAALU010000003.1"/>
</dbReference>
<feature type="domain" description="Pyrroloquinoline quinone-dependent pyranose dehydrogenase beta-propeller" evidence="3">
    <location>
        <begin position="131"/>
        <end position="417"/>
    </location>
</feature>
<dbReference type="InterPro" id="IPR054539">
    <property type="entry name" value="Beta-prop_PDH"/>
</dbReference>
<dbReference type="Pfam" id="PF22807">
    <property type="entry name" value="TrAA12"/>
    <property type="match status" value="1"/>
</dbReference>
<dbReference type="SUPFAM" id="SSF50952">
    <property type="entry name" value="Soluble quinoprotein glucose dehydrogenase"/>
    <property type="match status" value="1"/>
</dbReference>
<dbReference type="EMBL" id="BONC01000042">
    <property type="protein sequence ID" value="GIF59132.1"/>
    <property type="molecule type" value="Genomic_DNA"/>
</dbReference>
<evidence type="ECO:0000313" key="5">
    <source>
        <dbReference type="Proteomes" id="UP000624325"/>
    </source>
</evidence>
<keyword evidence="2" id="KW-0732">Signal</keyword>
<evidence type="ECO:0000256" key="2">
    <source>
        <dbReference type="SAM" id="SignalP"/>
    </source>
</evidence>
<dbReference type="Proteomes" id="UP000624325">
    <property type="component" value="Unassembled WGS sequence"/>
</dbReference>